<protein>
    <submittedName>
        <fullName evidence="1">Uncharacterized protein</fullName>
    </submittedName>
</protein>
<name>A0A3E2HKV5_SCYLI</name>
<proteinExistence type="predicted"/>
<sequence>METPPLEGCPSWFERACKKNIRGRNITQGDTMLSLAESWNYYQQLLLQQKDILASKADADALRYALDRFPLLRKVTITPAAHGFLNAPLYETPMIRSFPRGFNYPIPRGWPLQEPGGPPYELHPWNEEVEKSRWRGFCIIMHELAKKKDHHISELIIDANQLWTGLSCRVFDQPCEEYNNLVDLLRRPGFNHIDLTLLADGQYYPGEDWSSFRSGYLKHTLSEARELLHMSLRTQMDFNQFYRHGYSAITKFTEHFIPLNTIFPVDKWQKIQHFGLSNFLVKREDLLSLLAAFPATLRSVELSFLKFLSDRGNYRELLLDMRDTLDWRDRPANERIKVIIHIEMQVWPIRYLCVDDQVNEYIYGNAANPFGNDTGPFGGRPMAGTSVERDPFDLTIH</sequence>
<feature type="non-terminal residue" evidence="1">
    <location>
        <position position="397"/>
    </location>
</feature>
<dbReference type="OrthoDB" id="3429862at2759"/>
<dbReference type="STRING" id="5539.A0A3E2HKV5"/>
<keyword evidence="2" id="KW-1185">Reference proteome</keyword>
<dbReference type="EMBL" id="NCSJ02000026">
    <property type="protein sequence ID" value="RFU34024.1"/>
    <property type="molecule type" value="Genomic_DNA"/>
</dbReference>
<evidence type="ECO:0000313" key="2">
    <source>
        <dbReference type="Proteomes" id="UP000258309"/>
    </source>
</evidence>
<feature type="non-terminal residue" evidence="1">
    <location>
        <position position="1"/>
    </location>
</feature>
<dbReference type="OMA" id="PWNEEVE"/>
<organism evidence="1 2">
    <name type="scientific">Scytalidium lignicola</name>
    <name type="common">Hyphomycete</name>
    <dbReference type="NCBI Taxonomy" id="5539"/>
    <lineage>
        <taxon>Eukaryota</taxon>
        <taxon>Fungi</taxon>
        <taxon>Dikarya</taxon>
        <taxon>Ascomycota</taxon>
        <taxon>Pezizomycotina</taxon>
        <taxon>Leotiomycetes</taxon>
        <taxon>Leotiomycetes incertae sedis</taxon>
        <taxon>Scytalidium</taxon>
    </lineage>
</organism>
<gene>
    <name evidence="1" type="ORF">B7463_g2262</name>
</gene>
<comment type="caution">
    <text evidence="1">The sequence shown here is derived from an EMBL/GenBank/DDBJ whole genome shotgun (WGS) entry which is preliminary data.</text>
</comment>
<reference evidence="1 2" key="1">
    <citation type="submission" date="2018-05" db="EMBL/GenBank/DDBJ databases">
        <title>Draft genome sequence of Scytalidium lignicola DSM 105466, a ubiquitous saprotrophic fungus.</title>
        <authorList>
            <person name="Buettner E."/>
            <person name="Gebauer A.M."/>
            <person name="Hofrichter M."/>
            <person name="Liers C."/>
            <person name="Kellner H."/>
        </authorList>
    </citation>
    <scope>NUCLEOTIDE SEQUENCE [LARGE SCALE GENOMIC DNA]</scope>
    <source>
        <strain evidence="1 2">DSM 105466</strain>
    </source>
</reference>
<dbReference type="AlphaFoldDB" id="A0A3E2HKV5"/>
<evidence type="ECO:0000313" key="1">
    <source>
        <dbReference type="EMBL" id="RFU34024.1"/>
    </source>
</evidence>
<accession>A0A3E2HKV5</accession>
<dbReference type="Proteomes" id="UP000258309">
    <property type="component" value="Unassembled WGS sequence"/>
</dbReference>